<dbReference type="Pfam" id="PF00498">
    <property type="entry name" value="FHA"/>
    <property type="match status" value="1"/>
</dbReference>
<feature type="compositionally biased region" description="Gly residues" evidence="2">
    <location>
        <begin position="207"/>
        <end position="336"/>
    </location>
</feature>
<evidence type="ECO:0000259" key="3">
    <source>
        <dbReference type="PROSITE" id="PS50006"/>
    </source>
</evidence>
<name>A0A3G2JL51_9ACTN</name>
<dbReference type="EMBL" id="CP033073">
    <property type="protein sequence ID" value="AYN41309.1"/>
    <property type="molecule type" value="Genomic_DNA"/>
</dbReference>
<evidence type="ECO:0000256" key="1">
    <source>
        <dbReference type="ARBA" id="ARBA00022553"/>
    </source>
</evidence>
<dbReference type="PROSITE" id="PS50006">
    <property type="entry name" value="FHA_DOMAIN"/>
    <property type="match status" value="1"/>
</dbReference>
<dbReference type="RefSeq" id="WP_121788750.1">
    <property type="nucleotide sequence ID" value="NZ_CP033073.1"/>
</dbReference>
<dbReference type="SUPFAM" id="SSF49879">
    <property type="entry name" value="SMAD/FHA domain"/>
    <property type="match status" value="1"/>
</dbReference>
<organism evidence="4 5">
    <name type="scientific">Streptomyces dangxiongensis</name>
    <dbReference type="NCBI Taxonomy" id="1442032"/>
    <lineage>
        <taxon>Bacteria</taxon>
        <taxon>Bacillati</taxon>
        <taxon>Actinomycetota</taxon>
        <taxon>Actinomycetes</taxon>
        <taxon>Kitasatosporales</taxon>
        <taxon>Streptomycetaceae</taxon>
        <taxon>Streptomyces</taxon>
    </lineage>
</organism>
<evidence type="ECO:0000313" key="4">
    <source>
        <dbReference type="EMBL" id="AYN41309.1"/>
    </source>
</evidence>
<dbReference type="OrthoDB" id="5111283at2"/>
<keyword evidence="5" id="KW-1185">Reference proteome</keyword>
<proteinExistence type="predicted"/>
<feature type="domain" description="FHA" evidence="3">
    <location>
        <begin position="463"/>
        <end position="522"/>
    </location>
</feature>
<evidence type="ECO:0000256" key="2">
    <source>
        <dbReference type="SAM" id="MobiDB-lite"/>
    </source>
</evidence>
<reference evidence="4 5" key="1">
    <citation type="submission" date="2018-10" db="EMBL/GenBank/DDBJ databases">
        <title>The genome of Streptomyces dangxiongensis Z022.</title>
        <authorList>
            <person name="Zhang B."/>
        </authorList>
    </citation>
    <scope>NUCLEOTIDE SEQUENCE [LARGE SCALE GENOMIC DNA]</scope>
    <source>
        <strain evidence="4 5">Z022</strain>
    </source>
</reference>
<dbReference type="InterPro" id="IPR050923">
    <property type="entry name" value="Cell_Proc_Reg/RNA_Proc"/>
</dbReference>
<dbReference type="AlphaFoldDB" id="A0A3G2JL51"/>
<accession>A0A3G2JL51</accession>
<dbReference type="InterPro" id="IPR008984">
    <property type="entry name" value="SMAD_FHA_dom_sf"/>
</dbReference>
<sequence>MPTCPNGHQSGSDDWCEVCGHRMAGAVPPPPPPPPAGGYGFPPPAGPGGPGGPGGRTGAGRPHTGSAPEPELCPQCRTPREGGAPFCEECRWNFLTNTATSYTPAAPAAPRSPQPRFQPPSATYGGDDGYEYQGSRPSQMNRPAEPLPSFTSEPSGPTPFAGERRPSGPPTTPGPTGAPPFGPGNQRRPGTPPPFPGTPGTVPGQPGRPGFGGGQGQGPQGPGGPSGFGGGQGQGQGPQGPGSGGPSGYGGGQGPQGPGGPSGFGGGQGQGQGPGGPSGFGGGQGQGQGSQGPGSGGPSGFGGGQSHGQSQGPGGPSGFGGHGPGQRQGQGQGHGGAPQAFQQTGAPAPSAFPREGGRTRAGDDDWVLSPPSSSDPSGPGQGPGGGYGYPQPGATQAPPPGPGGFPQAPHSPHAPRSATWTATIGPDREYFMAMMQRSGPEAAGLNLPAYSPEQQRTLTGNQVTIGRRRHSTGDTPDIDLSVPPEDPGVSHQHAVLVQQPDGGWAVVDQNSTNGTTVNMSEEPIQPFVPVPLQDGDRVHVGAWTSITVRRG</sequence>
<feature type="compositionally biased region" description="Gly residues" evidence="2">
    <location>
        <begin position="48"/>
        <end position="58"/>
    </location>
</feature>
<feature type="region of interest" description="Disordered" evidence="2">
    <location>
        <begin position="102"/>
        <end position="420"/>
    </location>
</feature>
<dbReference type="Gene3D" id="2.60.200.20">
    <property type="match status" value="1"/>
</dbReference>
<dbReference type="KEGG" id="sdd:D9753_23240"/>
<feature type="compositionally biased region" description="Pro residues" evidence="2">
    <location>
        <begin position="27"/>
        <end position="47"/>
    </location>
</feature>
<keyword evidence="1" id="KW-0597">Phosphoprotein</keyword>
<feature type="compositionally biased region" description="Pro residues" evidence="2">
    <location>
        <begin position="167"/>
        <end position="182"/>
    </location>
</feature>
<feature type="compositionally biased region" description="Gly residues" evidence="2">
    <location>
        <begin position="379"/>
        <end position="388"/>
    </location>
</feature>
<dbReference type="PANTHER" id="PTHR23308">
    <property type="entry name" value="NUCLEAR INHIBITOR OF PROTEIN PHOSPHATASE-1"/>
    <property type="match status" value="1"/>
</dbReference>
<gene>
    <name evidence="4" type="ORF">D9753_23240</name>
</gene>
<protein>
    <submittedName>
        <fullName evidence="4">FHA domain-containing protein</fullName>
    </submittedName>
</protein>
<feature type="region of interest" description="Disordered" evidence="2">
    <location>
        <begin position="21"/>
        <end position="79"/>
    </location>
</feature>
<evidence type="ECO:0000313" key="5">
    <source>
        <dbReference type="Proteomes" id="UP000268329"/>
    </source>
</evidence>
<dbReference type="InterPro" id="IPR000253">
    <property type="entry name" value="FHA_dom"/>
</dbReference>
<dbReference type="SMART" id="SM00240">
    <property type="entry name" value="FHA"/>
    <property type="match status" value="1"/>
</dbReference>
<dbReference type="CDD" id="cd00060">
    <property type="entry name" value="FHA"/>
    <property type="match status" value="1"/>
</dbReference>
<feature type="compositionally biased region" description="Low complexity" evidence="2">
    <location>
        <begin position="369"/>
        <end position="378"/>
    </location>
</feature>
<dbReference type="Proteomes" id="UP000268329">
    <property type="component" value="Chromosome"/>
</dbReference>